<evidence type="ECO:0000313" key="3">
    <source>
        <dbReference type="EMBL" id="CUS33214.1"/>
    </source>
</evidence>
<name>A0A0S4LSD6_9BACT</name>
<evidence type="ECO:0000259" key="2">
    <source>
        <dbReference type="PROSITE" id="PS50994"/>
    </source>
</evidence>
<dbReference type="EMBL" id="CZQA01000010">
    <property type="protein sequence ID" value="CUS38002.1"/>
    <property type="molecule type" value="Genomic_DNA"/>
</dbReference>
<keyword evidence="6" id="KW-1185">Reference proteome</keyword>
<dbReference type="PROSITE" id="PS50994">
    <property type="entry name" value="INTEGRASE"/>
    <property type="match status" value="1"/>
</dbReference>
<dbReference type="PANTHER" id="PTHR10948:SF23">
    <property type="entry name" value="TRANSPOSASE INSI FOR INSERTION SEQUENCE ELEMENT IS30A-RELATED"/>
    <property type="match status" value="1"/>
</dbReference>
<dbReference type="GO" id="GO:0032196">
    <property type="term" value="P:transposition"/>
    <property type="evidence" value="ECO:0007669"/>
    <property type="project" value="TreeGrafter"/>
</dbReference>
<dbReference type="InterPro" id="IPR036397">
    <property type="entry name" value="RNaseH_sf"/>
</dbReference>
<evidence type="ECO:0000313" key="4">
    <source>
        <dbReference type="EMBL" id="CUS38002.1"/>
    </source>
</evidence>
<evidence type="ECO:0000313" key="5">
    <source>
        <dbReference type="EMBL" id="CUS38953.1"/>
    </source>
</evidence>
<protein>
    <submittedName>
        <fullName evidence="4">Transposase</fullName>
    </submittedName>
</protein>
<organism evidence="4 6">
    <name type="scientific">Candidatus Nitrospira nitrosa</name>
    <dbReference type="NCBI Taxonomy" id="1742972"/>
    <lineage>
        <taxon>Bacteria</taxon>
        <taxon>Pseudomonadati</taxon>
        <taxon>Nitrospirota</taxon>
        <taxon>Nitrospiria</taxon>
        <taxon>Nitrospirales</taxon>
        <taxon>Nitrospiraceae</taxon>
        <taxon>Nitrospira</taxon>
    </lineage>
</organism>
<dbReference type="Proteomes" id="UP000199032">
    <property type="component" value="Unassembled WGS sequence"/>
</dbReference>
<dbReference type="GO" id="GO:0005829">
    <property type="term" value="C:cytosol"/>
    <property type="evidence" value="ECO:0007669"/>
    <property type="project" value="TreeGrafter"/>
</dbReference>
<dbReference type="RefSeq" id="WP_090744603.1">
    <property type="nucleotide sequence ID" value="NZ_CZQA01000001.1"/>
</dbReference>
<sequence>MGHYHRLTLMEREELSRMFAAGYSLRATAHALQRAPSTLSRELTRHRTSPVTYRAVPAHQRATRWAHQPRKPRKLAADLRLRRAVLARLAQRWSPEQIAHSLRQQYPQDPARQISHEAIYGYLYGLPPDTVKRALTRHLRRRHRFRRPHKVRLSSHAVQEMVSIDDRPAEVAARVVPGHWEGDLLVGHANASALGTLVERTTRFTLLVPLKAKHATAVRRAFVRAIRTLPPQLRRSLTYDQGQEMRDHRRFTTQTQMPVYFAHPHSPWERGTNENTNGLLRQFFPAGTHFNKVSRGEIKRVQAMLNDRPRKILNWHSPAHAFHHLLR</sequence>
<dbReference type="InterPro" id="IPR012337">
    <property type="entry name" value="RNaseH-like_sf"/>
</dbReference>
<proteinExistence type="predicted"/>
<dbReference type="InterPro" id="IPR053392">
    <property type="entry name" value="Transposase_IS30-like"/>
</dbReference>
<dbReference type="GO" id="GO:0004803">
    <property type="term" value="F:transposase activity"/>
    <property type="evidence" value="ECO:0007669"/>
    <property type="project" value="TreeGrafter"/>
</dbReference>
<dbReference type="Gene3D" id="3.30.420.10">
    <property type="entry name" value="Ribonuclease H-like superfamily/Ribonuclease H"/>
    <property type="match status" value="1"/>
</dbReference>
<dbReference type="Pfam" id="PF13936">
    <property type="entry name" value="HTH_38"/>
    <property type="match status" value="1"/>
</dbReference>
<evidence type="ECO:0000256" key="1">
    <source>
        <dbReference type="ARBA" id="ARBA00023172"/>
    </source>
</evidence>
<dbReference type="Pfam" id="PF00665">
    <property type="entry name" value="rve"/>
    <property type="match status" value="1"/>
</dbReference>
<dbReference type="PANTHER" id="PTHR10948">
    <property type="entry name" value="TRANSPOSASE"/>
    <property type="match status" value="1"/>
</dbReference>
<reference evidence="4 6" key="1">
    <citation type="submission" date="2015-10" db="EMBL/GenBank/DDBJ databases">
        <authorList>
            <person name="Gilbert D.G."/>
        </authorList>
    </citation>
    <scope>NUCLEOTIDE SEQUENCE [LARGE SCALE GENOMIC DNA]</scope>
    <source>
        <strain evidence="4">COMA1</strain>
    </source>
</reference>
<dbReference type="GO" id="GO:0006310">
    <property type="term" value="P:DNA recombination"/>
    <property type="evidence" value="ECO:0007669"/>
    <property type="project" value="UniProtKB-KW"/>
</dbReference>
<evidence type="ECO:0000313" key="6">
    <source>
        <dbReference type="Proteomes" id="UP000199032"/>
    </source>
</evidence>
<dbReference type="STRING" id="1742972.COMA1_11030"/>
<dbReference type="EMBL" id="CZQA01000001">
    <property type="protein sequence ID" value="CUS33214.1"/>
    <property type="molecule type" value="Genomic_DNA"/>
</dbReference>
<feature type="domain" description="Integrase catalytic" evidence="2">
    <location>
        <begin position="164"/>
        <end position="326"/>
    </location>
</feature>
<keyword evidence="1" id="KW-0233">DNA recombination</keyword>
<dbReference type="SUPFAM" id="SSF53098">
    <property type="entry name" value="Ribonuclease H-like"/>
    <property type="match status" value="1"/>
</dbReference>
<dbReference type="InterPro" id="IPR001584">
    <property type="entry name" value="Integrase_cat-core"/>
</dbReference>
<dbReference type="GO" id="GO:0003676">
    <property type="term" value="F:nucleic acid binding"/>
    <property type="evidence" value="ECO:0007669"/>
    <property type="project" value="InterPro"/>
</dbReference>
<dbReference type="InterPro" id="IPR025246">
    <property type="entry name" value="IS30-like_HTH"/>
</dbReference>
<dbReference type="NCBIfam" id="NF033563">
    <property type="entry name" value="transpos_IS30"/>
    <property type="match status" value="1"/>
</dbReference>
<dbReference type="EMBL" id="CZQA01000012">
    <property type="protein sequence ID" value="CUS38953.1"/>
    <property type="molecule type" value="Genomic_DNA"/>
</dbReference>
<gene>
    <name evidence="4" type="primary">IS</name>
    <name evidence="3" type="ORF">COMA1_11030</name>
    <name evidence="4" type="ORF">COMA1_40362</name>
    <name evidence="5" type="ORF">COMA1_60173</name>
</gene>
<dbReference type="AlphaFoldDB" id="A0A0S4LSD6"/>
<accession>A0A0S4LSD6</accession>
<dbReference type="GO" id="GO:0015074">
    <property type="term" value="P:DNA integration"/>
    <property type="evidence" value="ECO:0007669"/>
    <property type="project" value="InterPro"/>
</dbReference>
<dbReference type="OrthoDB" id="9803231at2"/>
<dbReference type="InterPro" id="IPR051917">
    <property type="entry name" value="Transposase-Integrase"/>
</dbReference>